<dbReference type="AlphaFoldDB" id="D9XJ69"/>
<name>D9XJ69_9ACTN</name>
<dbReference type="Proteomes" id="UP000002968">
    <property type="component" value="Unassembled WGS sequence"/>
</dbReference>
<dbReference type="eggNOG" id="ENOG502ZGTP">
    <property type="taxonomic scope" value="Bacteria"/>
</dbReference>
<organism evidence="1 2">
    <name type="scientific">Streptomyces griseoflavus Tu4000</name>
    <dbReference type="NCBI Taxonomy" id="467200"/>
    <lineage>
        <taxon>Bacteria</taxon>
        <taxon>Bacillati</taxon>
        <taxon>Actinomycetota</taxon>
        <taxon>Actinomycetes</taxon>
        <taxon>Kitasatosporales</taxon>
        <taxon>Streptomycetaceae</taxon>
        <taxon>Streptomyces</taxon>
    </lineage>
</organism>
<dbReference type="STRING" id="467200.SSRG_00075"/>
<keyword evidence="2" id="KW-1185">Reference proteome</keyword>
<gene>
    <name evidence="1" type="ORF">SSRG_00075</name>
</gene>
<protein>
    <submittedName>
        <fullName evidence="1">Uncharacterized protein</fullName>
    </submittedName>
</protein>
<proteinExistence type="predicted"/>
<dbReference type="EMBL" id="GG657758">
    <property type="protein sequence ID" value="EFL37271.1"/>
    <property type="molecule type" value="Genomic_DNA"/>
</dbReference>
<evidence type="ECO:0000313" key="2">
    <source>
        <dbReference type="Proteomes" id="UP000002968"/>
    </source>
</evidence>
<sequence length="173" mass="19129">MVVAVRDDVAVSLRYFNQTGWTAIFHGTDTEIGRMVRVEGWDQATGTALVVDSKRGALRPVTDYEDFSHLEKAEHVVAAVPGGGWRVHWADEGPGGTPLTEQVLAWLITSQGRSTAIMVDAHGHVEDADGADAFIPPGEERMDRIGPARRRWWVWGPGRWVDRPASLDRCRAC</sequence>
<evidence type="ECO:0000313" key="1">
    <source>
        <dbReference type="EMBL" id="EFL37271.1"/>
    </source>
</evidence>
<dbReference type="HOGENOM" id="CLU_132124_0_0_11"/>
<reference evidence="1" key="1">
    <citation type="submission" date="2009-02" db="EMBL/GenBank/DDBJ databases">
        <title>Annotation of Streptomyces griseoflavus strain Tu4000.</title>
        <authorList>
            <consortium name="The Broad Institute Genome Sequencing Platform"/>
            <consortium name="Broad Institute Microbial Sequencing Center"/>
            <person name="Fischbach M."/>
            <person name="Godfrey P."/>
            <person name="Ward D."/>
            <person name="Young S."/>
            <person name="Zeng Q."/>
            <person name="Koehrsen M."/>
            <person name="Alvarado L."/>
            <person name="Berlin A.M."/>
            <person name="Bochicchio J."/>
            <person name="Borenstein D."/>
            <person name="Chapman S.B."/>
            <person name="Chen Z."/>
            <person name="Engels R."/>
            <person name="Freedman E."/>
            <person name="Gellesch M."/>
            <person name="Goldberg J."/>
            <person name="Griggs A."/>
            <person name="Gujja S."/>
            <person name="Heilman E.R."/>
            <person name="Heiman D.I."/>
            <person name="Hepburn T.A."/>
            <person name="Howarth C."/>
            <person name="Jen D."/>
            <person name="Larson L."/>
            <person name="Lewis B."/>
            <person name="Mehta T."/>
            <person name="Park D."/>
            <person name="Pearson M."/>
            <person name="Richards J."/>
            <person name="Roberts A."/>
            <person name="Saif S."/>
            <person name="Shea T.D."/>
            <person name="Shenoy N."/>
            <person name="Sisk P."/>
            <person name="Stolte C."/>
            <person name="Sykes S.N."/>
            <person name="Thomson T."/>
            <person name="Walk T."/>
            <person name="White J."/>
            <person name="Yandava C."/>
            <person name="Straight P."/>
            <person name="Clardy J."/>
            <person name="Hung D."/>
            <person name="Kolter R."/>
            <person name="Mekalanos J."/>
            <person name="Walker S."/>
            <person name="Walsh C.T."/>
            <person name="Wieland-Brown L.C."/>
            <person name="Haas B."/>
            <person name="Nusbaum C."/>
            <person name="Birren B."/>
        </authorList>
    </citation>
    <scope>NUCLEOTIDE SEQUENCE [LARGE SCALE GENOMIC DNA]</scope>
    <source>
        <strain evidence="1">Tu4000</strain>
    </source>
</reference>
<accession>D9XJ69</accession>